<dbReference type="NCBIfam" id="TIGR00287">
    <property type="entry name" value="cas1"/>
    <property type="match status" value="1"/>
</dbReference>
<evidence type="ECO:0000256" key="8">
    <source>
        <dbReference type="ARBA" id="ARBA00023211"/>
    </source>
</evidence>
<proteinExistence type="inferred from homology"/>
<keyword evidence="5 10" id="KW-0460">Magnesium</keyword>
<keyword evidence="11" id="KW-0812">Transmembrane</keyword>
<comment type="cofactor">
    <cofactor evidence="10">
        <name>Mg(2+)</name>
        <dbReference type="ChEBI" id="CHEBI:18420"/>
    </cofactor>
    <cofactor evidence="10">
        <name>Mn(2+)</name>
        <dbReference type="ChEBI" id="CHEBI:29035"/>
    </cofactor>
</comment>
<dbReference type="InterPro" id="IPR042206">
    <property type="entry name" value="CRISPR-assoc_Cas1_C"/>
</dbReference>
<dbReference type="PANTHER" id="PTHR34353">
    <property type="entry name" value="CRISPR-ASSOCIATED ENDONUCLEASE CAS1 1"/>
    <property type="match status" value="1"/>
</dbReference>
<gene>
    <name evidence="10 12" type="primary">cas1</name>
    <name evidence="12" type="ORF">ABFO16_06310</name>
</gene>
<keyword evidence="1 10" id="KW-0540">Nuclease</keyword>
<keyword evidence="2 10" id="KW-0479">Metal-binding</keyword>
<dbReference type="EC" id="3.1.-.-" evidence="10"/>
<dbReference type="NCBIfam" id="TIGR04329">
    <property type="entry name" value="cas1_PREFRAN"/>
    <property type="match status" value="1"/>
</dbReference>
<dbReference type="HAMAP" id="MF_01470">
    <property type="entry name" value="Cas1"/>
    <property type="match status" value="1"/>
</dbReference>
<evidence type="ECO:0000313" key="13">
    <source>
        <dbReference type="Proteomes" id="UP001478133"/>
    </source>
</evidence>
<dbReference type="CDD" id="cd09634">
    <property type="entry name" value="Cas1_I-II-III"/>
    <property type="match status" value="1"/>
</dbReference>
<evidence type="ECO:0000256" key="11">
    <source>
        <dbReference type="SAM" id="Phobius"/>
    </source>
</evidence>
<sequence>MISALDFKKKQIVFVLFNEGEKMSFSNDNIVIKTPDNKIKFQCSCYRLFMVYAVGNCSITSVVISKAKKFGFFIAFMTSGFRLYSVIGAEKDSNTLLKINQYTYDGIELAKHITKNKITNQWKTIGFVRDKSDSQVEAIKTIKQYVPKVDECKNLNEIMAYEGLSAKLYFKNHFNNVLWQGRQPRVKRDITNSVLDIGYTLLFAFIDSLLSAYGFDTYKGVMHRQFYMRKSLVCDLVEPFRPLIDIQVKKSINLKQIKEDDFLLIKGQYRLKWNCSAKYVQFLMKPIMEEKDSIFLYIQSYYRAFMKKSEVDKFPVFDIGE</sequence>
<comment type="function">
    <text evidence="10">CRISPR (clustered regularly interspaced short palindromic repeat), is an adaptive immune system that provides protection against mobile genetic elements (viruses, transposable elements and conjugative plasmids). CRISPR clusters contain spacers, sequences complementary to antecedent mobile elements, and target invading nucleic acids. CRISPR clusters are transcribed and processed into CRISPR RNA (crRNA). Acts as a dsDNA endonuclease. Involved in the integration of spacer DNA into the CRISPR cassette.</text>
</comment>
<keyword evidence="7 10" id="KW-0238">DNA-binding</keyword>
<feature type="transmembrane region" description="Helical" evidence="11">
    <location>
        <begin position="45"/>
        <end position="64"/>
    </location>
</feature>
<evidence type="ECO:0000256" key="4">
    <source>
        <dbReference type="ARBA" id="ARBA00022801"/>
    </source>
</evidence>
<accession>A0ABV1HU63</accession>
<comment type="similarity">
    <text evidence="10">Belongs to the CRISPR-associated endonuclease Cas1 family.</text>
</comment>
<dbReference type="PANTHER" id="PTHR34353:SF2">
    <property type="entry name" value="CRISPR-ASSOCIATED ENDONUCLEASE CAS1 1"/>
    <property type="match status" value="1"/>
</dbReference>
<feature type="binding site" evidence="10">
    <location>
        <position position="238"/>
    </location>
    <ligand>
        <name>Mn(2+)</name>
        <dbReference type="ChEBI" id="CHEBI:29035"/>
    </ligand>
</feature>
<evidence type="ECO:0000256" key="9">
    <source>
        <dbReference type="ARBA" id="ARBA00038592"/>
    </source>
</evidence>
<keyword evidence="11" id="KW-1133">Transmembrane helix</keyword>
<keyword evidence="8 10" id="KW-0464">Manganese</keyword>
<comment type="caution">
    <text evidence="12">The sequence shown here is derived from an EMBL/GenBank/DDBJ whole genome shotgun (WGS) entry which is preliminary data.</text>
</comment>
<evidence type="ECO:0000256" key="7">
    <source>
        <dbReference type="ARBA" id="ARBA00023125"/>
    </source>
</evidence>
<evidence type="ECO:0000256" key="10">
    <source>
        <dbReference type="HAMAP-Rule" id="MF_01470"/>
    </source>
</evidence>
<dbReference type="Pfam" id="PF01867">
    <property type="entry name" value="Cas_Cas1"/>
    <property type="match status" value="1"/>
</dbReference>
<dbReference type="InterPro" id="IPR027617">
    <property type="entry name" value="Cas1_PREFRAN"/>
</dbReference>
<keyword evidence="6 10" id="KW-0051">Antiviral defense</keyword>
<evidence type="ECO:0000313" key="12">
    <source>
        <dbReference type="EMBL" id="MEQ2565849.1"/>
    </source>
</evidence>
<dbReference type="Gene3D" id="1.20.120.920">
    <property type="entry name" value="CRISPR-associated endonuclease Cas1, C-terminal domain"/>
    <property type="match status" value="1"/>
</dbReference>
<dbReference type="InterPro" id="IPR002729">
    <property type="entry name" value="CRISPR-assoc_Cas1"/>
</dbReference>
<evidence type="ECO:0000256" key="5">
    <source>
        <dbReference type="ARBA" id="ARBA00022842"/>
    </source>
</evidence>
<dbReference type="EMBL" id="JBBMFI010000019">
    <property type="protein sequence ID" value="MEQ2565849.1"/>
    <property type="molecule type" value="Genomic_DNA"/>
</dbReference>
<evidence type="ECO:0000256" key="2">
    <source>
        <dbReference type="ARBA" id="ARBA00022723"/>
    </source>
</evidence>
<dbReference type="InterPro" id="IPR050646">
    <property type="entry name" value="Cas1"/>
</dbReference>
<keyword evidence="3 10" id="KW-0255">Endonuclease</keyword>
<name>A0ABV1HU63_9FIRM</name>
<protein>
    <recommendedName>
        <fullName evidence="10">CRISPR-associated endonuclease Cas1</fullName>
        <ecNumber evidence="10">3.1.-.-</ecNumber>
    </recommendedName>
</protein>
<dbReference type="Proteomes" id="UP001478133">
    <property type="component" value="Unassembled WGS sequence"/>
</dbReference>
<evidence type="ECO:0000256" key="6">
    <source>
        <dbReference type="ARBA" id="ARBA00023118"/>
    </source>
</evidence>
<organism evidence="12 13">
    <name type="scientific">Ruminococcoides intestinihominis</name>
    <dbReference type="NCBI Taxonomy" id="3133161"/>
    <lineage>
        <taxon>Bacteria</taxon>
        <taxon>Bacillati</taxon>
        <taxon>Bacillota</taxon>
        <taxon>Clostridia</taxon>
        <taxon>Eubacteriales</taxon>
        <taxon>Oscillospiraceae</taxon>
        <taxon>Ruminococcoides</taxon>
    </lineage>
</organism>
<feature type="binding site" evidence="10">
    <location>
        <position position="223"/>
    </location>
    <ligand>
        <name>Mn(2+)</name>
        <dbReference type="ChEBI" id="CHEBI:29035"/>
    </ligand>
</feature>
<keyword evidence="4 10" id="KW-0378">Hydrolase</keyword>
<evidence type="ECO:0000256" key="1">
    <source>
        <dbReference type="ARBA" id="ARBA00022722"/>
    </source>
</evidence>
<comment type="subunit">
    <text evidence="9 10">Homodimer, forms a heterotetramer with a Cas2 homodimer.</text>
</comment>
<evidence type="ECO:0000256" key="3">
    <source>
        <dbReference type="ARBA" id="ARBA00022759"/>
    </source>
</evidence>
<dbReference type="GO" id="GO:0004519">
    <property type="term" value="F:endonuclease activity"/>
    <property type="evidence" value="ECO:0007669"/>
    <property type="project" value="UniProtKB-KW"/>
</dbReference>
<feature type="binding site" evidence="10">
    <location>
        <position position="162"/>
    </location>
    <ligand>
        <name>Mn(2+)</name>
        <dbReference type="ChEBI" id="CHEBI:29035"/>
    </ligand>
</feature>
<keyword evidence="13" id="KW-1185">Reference proteome</keyword>
<keyword evidence="11" id="KW-0472">Membrane</keyword>
<reference evidence="12 13" key="1">
    <citation type="submission" date="2024-03" db="EMBL/GenBank/DDBJ databases">
        <title>Human intestinal bacterial collection.</title>
        <authorList>
            <person name="Pauvert C."/>
            <person name="Hitch T.C.A."/>
            <person name="Clavel T."/>
        </authorList>
    </citation>
    <scope>NUCLEOTIDE SEQUENCE [LARGE SCALE GENOMIC DNA]</scope>
    <source>
        <strain evidence="12 13">CLA-AP-H18</strain>
    </source>
</reference>
<dbReference type="RefSeq" id="WP_367286467.1">
    <property type="nucleotide sequence ID" value="NZ_JBBMEY010000020.1"/>
</dbReference>